<evidence type="ECO:0000313" key="1">
    <source>
        <dbReference type="EMBL" id="KRX15321.1"/>
    </source>
</evidence>
<dbReference type="AlphaFoldDB" id="A0A0V0RLF5"/>
<dbReference type="Proteomes" id="UP000054630">
    <property type="component" value="Unassembled WGS sequence"/>
</dbReference>
<dbReference type="OrthoDB" id="5935226at2759"/>
<proteinExistence type="predicted"/>
<accession>A0A0V0RLF5</accession>
<sequence>MSIFSKTYANLCKVARTVTCSSVLWRTSRSGKFSVLSNGDTKTRCFPKPPEVDGVSGVDGILDLAPRLERHGVRGLLEVVGLLFGGDGVEAFFVVTFGLRCELASLRSVTALPLYELPPPHSAPLGPLARLSPSPLGALLVRCAVLPYYDNSTRRRLSVVNRFSYRRLQHLLSPTRNYPRTKVRCARSTARSTPSFFSFDLTSITDLHSATATRLQFWCRYTTHARCHPAVTRSSEPLDRMEPNHLHFLKQKITNQDKVIGCGGSAGSERVPALLGFVAGFWCCREWYLGWRWGGIGAIPAWVDSKGTGHGWHCGSPRCEGVPTDDVSRRSRHFPPDALVLMELRFF</sequence>
<keyword evidence="2" id="KW-1185">Reference proteome</keyword>
<reference evidence="1 2" key="1">
    <citation type="submission" date="2015-01" db="EMBL/GenBank/DDBJ databases">
        <title>Evolution of Trichinella species and genotypes.</title>
        <authorList>
            <person name="Korhonen P.K."/>
            <person name="Edoardo P."/>
            <person name="Giuseppe L.R."/>
            <person name="Gasser R.B."/>
        </authorList>
    </citation>
    <scope>NUCLEOTIDE SEQUENCE [LARGE SCALE GENOMIC DNA]</scope>
    <source>
        <strain evidence="1">ISS37</strain>
    </source>
</reference>
<organism evidence="1 2">
    <name type="scientific">Trichinella nelsoni</name>
    <dbReference type="NCBI Taxonomy" id="6336"/>
    <lineage>
        <taxon>Eukaryota</taxon>
        <taxon>Metazoa</taxon>
        <taxon>Ecdysozoa</taxon>
        <taxon>Nematoda</taxon>
        <taxon>Enoplea</taxon>
        <taxon>Dorylaimia</taxon>
        <taxon>Trichinellida</taxon>
        <taxon>Trichinellidae</taxon>
        <taxon>Trichinella</taxon>
    </lineage>
</organism>
<comment type="caution">
    <text evidence="1">The sequence shown here is derived from an EMBL/GenBank/DDBJ whole genome shotgun (WGS) entry which is preliminary data.</text>
</comment>
<protein>
    <submittedName>
        <fullName evidence="1">Uncharacterized protein</fullName>
    </submittedName>
</protein>
<dbReference type="EMBL" id="JYDL01000134">
    <property type="protein sequence ID" value="KRX15321.1"/>
    <property type="molecule type" value="Genomic_DNA"/>
</dbReference>
<name>A0A0V0RLF5_9BILA</name>
<evidence type="ECO:0000313" key="2">
    <source>
        <dbReference type="Proteomes" id="UP000054630"/>
    </source>
</evidence>
<gene>
    <name evidence="1" type="ORF">T07_8848</name>
</gene>